<name>A0A0A9E6Y6_ARUDO</name>
<protein>
    <submittedName>
        <fullName evidence="1">Uncharacterized protein</fullName>
    </submittedName>
</protein>
<reference evidence="1" key="2">
    <citation type="journal article" date="2015" name="Data Brief">
        <title>Shoot transcriptome of the giant reed, Arundo donax.</title>
        <authorList>
            <person name="Barrero R.A."/>
            <person name="Guerrero F.D."/>
            <person name="Moolhuijzen P."/>
            <person name="Goolsby J.A."/>
            <person name="Tidwell J."/>
            <person name="Bellgard S.E."/>
            <person name="Bellgard M.I."/>
        </authorList>
    </citation>
    <scope>NUCLEOTIDE SEQUENCE</scope>
    <source>
        <tissue evidence="1">Shoot tissue taken approximately 20 cm above the soil surface</tissue>
    </source>
</reference>
<sequence length="64" mass="7565">MRPLPIPEDDSVPHGIMARVRHVILSGVWLYPDWWRSCANPILERPHIFKLLFRHFLCLFVGSK</sequence>
<dbReference type="AlphaFoldDB" id="A0A0A9E6Y6"/>
<evidence type="ECO:0000313" key="1">
    <source>
        <dbReference type="EMBL" id="JAD95851.1"/>
    </source>
</evidence>
<reference evidence="1" key="1">
    <citation type="submission" date="2014-09" db="EMBL/GenBank/DDBJ databases">
        <authorList>
            <person name="Magalhaes I.L.F."/>
            <person name="Oliveira U."/>
            <person name="Santos F.R."/>
            <person name="Vidigal T.H.D.A."/>
            <person name="Brescovit A.D."/>
            <person name="Santos A.J."/>
        </authorList>
    </citation>
    <scope>NUCLEOTIDE SEQUENCE</scope>
    <source>
        <tissue evidence="1">Shoot tissue taken approximately 20 cm above the soil surface</tissue>
    </source>
</reference>
<proteinExistence type="predicted"/>
<dbReference type="EMBL" id="GBRH01202044">
    <property type="protein sequence ID" value="JAD95851.1"/>
    <property type="molecule type" value="Transcribed_RNA"/>
</dbReference>
<accession>A0A0A9E6Y6</accession>
<organism evidence="1">
    <name type="scientific">Arundo donax</name>
    <name type="common">Giant reed</name>
    <name type="synonym">Donax arundinaceus</name>
    <dbReference type="NCBI Taxonomy" id="35708"/>
    <lineage>
        <taxon>Eukaryota</taxon>
        <taxon>Viridiplantae</taxon>
        <taxon>Streptophyta</taxon>
        <taxon>Embryophyta</taxon>
        <taxon>Tracheophyta</taxon>
        <taxon>Spermatophyta</taxon>
        <taxon>Magnoliopsida</taxon>
        <taxon>Liliopsida</taxon>
        <taxon>Poales</taxon>
        <taxon>Poaceae</taxon>
        <taxon>PACMAD clade</taxon>
        <taxon>Arundinoideae</taxon>
        <taxon>Arundineae</taxon>
        <taxon>Arundo</taxon>
    </lineage>
</organism>